<dbReference type="Pfam" id="PF02817">
    <property type="entry name" value="E3_binding"/>
    <property type="match status" value="1"/>
</dbReference>
<protein>
    <recommendedName>
        <fullName evidence="6">Dihydrolipoamide acetyltransferase component of pyruvate dehydrogenase complex</fullName>
        <ecNumber evidence="6">2.3.1.-</ecNumber>
    </recommendedName>
</protein>
<dbReference type="Gene3D" id="3.30.559.10">
    <property type="entry name" value="Chloramphenicol acetyltransferase-like domain"/>
    <property type="match status" value="1"/>
</dbReference>
<evidence type="ECO:0000256" key="1">
    <source>
        <dbReference type="ARBA" id="ARBA00001938"/>
    </source>
</evidence>
<dbReference type="InterPro" id="IPR011053">
    <property type="entry name" value="Single_hybrid_motif"/>
</dbReference>
<dbReference type="Pfam" id="PF00198">
    <property type="entry name" value="2-oxoacid_dh"/>
    <property type="match status" value="1"/>
</dbReference>
<comment type="caution">
    <text evidence="9">The sequence shown here is derived from an EMBL/GenBank/DDBJ whole genome shotgun (WGS) entry which is preliminary data.</text>
</comment>
<dbReference type="InterPro" id="IPR045257">
    <property type="entry name" value="E2/Pdx1"/>
</dbReference>
<gene>
    <name evidence="9" type="ORF">FYJ85_14685</name>
</gene>
<comment type="cofactor">
    <cofactor evidence="1 6">
        <name>(R)-lipoate</name>
        <dbReference type="ChEBI" id="CHEBI:83088"/>
    </cofactor>
</comment>
<dbReference type="FunFam" id="3.30.559.10:FF:000007">
    <property type="entry name" value="Dihydrolipoamide acetyltransferase component of pyruvate dehydrogenase complex"/>
    <property type="match status" value="1"/>
</dbReference>
<dbReference type="SUPFAM" id="SSF51230">
    <property type="entry name" value="Single hybrid motif"/>
    <property type="match status" value="1"/>
</dbReference>
<dbReference type="InterPro" id="IPR004167">
    <property type="entry name" value="PSBD"/>
</dbReference>
<evidence type="ECO:0000256" key="3">
    <source>
        <dbReference type="ARBA" id="ARBA00022679"/>
    </source>
</evidence>
<reference evidence="9 10" key="1">
    <citation type="submission" date="2019-08" db="EMBL/GenBank/DDBJ databases">
        <title>In-depth cultivation of the pig gut microbiome towards novel bacterial diversity and tailored functional studies.</title>
        <authorList>
            <person name="Wylensek D."/>
            <person name="Hitch T.C.A."/>
            <person name="Clavel T."/>
        </authorList>
    </citation>
    <scope>NUCLEOTIDE SEQUENCE [LARGE SCALE GENOMIC DNA]</scope>
    <source>
        <strain evidence="9 10">BBE-744-WT-12</strain>
    </source>
</reference>
<dbReference type="SUPFAM" id="SSF47005">
    <property type="entry name" value="Peripheral subunit-binding domain of 2-oxo acid dehydrogenase complex"/>
    <property type="match status" value="1"/>
</dbReference>
<dbReference type="InterPro" id="IPR023213">
    <property type="entry name" value="CAT-like_dom_sf"/>
</dbReference>
<sequence>MATKIPVPKLGQSEETVTIASWRVKEGDKIKKGDVLFEVETDKAVLEVESQFEGTILKIVTPVGVEVPVMTTTAAIVGEPGEQIPADMLAAAPAAAPAASAPAPVPAPAPQAAPAPAAQKAAAPAPAPAAPAPVVVAAAPVPAPKTVPAPAKKPVSPRAKKFAAGYLINLAKVPAAGTRVTEQDVKNYLESTGYFKRKITPVALNLAAEAKLEMAELEGSGDGGRITIADVKAAIAERPKPFNTMRKVIAQRLTQSKQTIPHFYVTVAIDMSDLMKKRKKLKEEGINLSVNVFIIKAVALALKEFPNVNSFCDGNSVSQKSKVNIGMAVSVDNGLVVPVIANADRKGLDEIQAESGELAEKARSGKLTPDEMKGGTFTISNMGMMNVESFQAIVNPGESAILAVASCIPTPVVRDGEIVIRDIMKVTVSADHRVVDGAMAASFANCIREKLENAALWDSLI</sequence>
<dbReference type="PROSITE" id="PS00189">
    <property type="entry name" value="LIPOYL"/>
    <property type="match status" value="1"/>
</dbReference>
<evidence type="ECO:0000256" key="2">
    <source>
        <dbReference type="ARBA" id="ARBA00007317"/>
    </source>
</evidence>
<dbReference type="EMBL" id="VUNS01000017">
    <property type="protein sequence ID" value="MST98288.1"/>
    <property type="molecule type" value="Genomic_DNA"/>
</dbReference>
<dbReference type="InterPro" id="IPR036625">
    <property type="entry name" value="E3-bd_dom_sf"/>
</dbReference>
<keyword evidence="5 6" id="KW-0012">Acyltransferase</keyword>
<dbReference type="InterPro" id="IPR003016">
    <property type="entry name" value="2-oxoA_DH_lipoyl-BS"/>
</dbReference>
<dbReference type="RefSeq" id="WP_154419345.1">
    <property type="nucleotide sequence ID" value="NZ_CALXOB010000019.1"/>
</dbReference>
<dbReference type="EC" id="2.3.1.-" evidence="6"/>
<keyword evidence="4 6" id="KW-0450">Lipoyl</keyword>
<evidence type="ECO:0000313" key="10">
    <source>
        <dbReference type="Proteomes" id="UP000435649"/>
    </source>
</evidence>
<feature type="domain" description="Peripheral subunit-binding (PSBD)" evidence="8">
    <location>
        <begin position="198"/>
        <end position="235"/>
    </location>
</feature>
<dbReference type="Gene3D" id="2.40.50.100">
    <property type="match status" value="1"/>
</dbReference>
<dbReference type="Pfam" id="PF00364">
    <property type="entry name" value="Biotin_lipoyl"/>
    <property type="match status" value="1"/>
</dbReference>
<dbReference type="SUPFAM" id="SSF52777">
    <property type="entry name" value="CoA-dependent acyltransferases"/>
    <property type="match status" value="1"/>
</dbReference>
<evidence type="ECO:0000259" key="7">
    <source>
        <dbReference type="PROSITE" id="PS50968"/>
    </source>
</evidence>
<evidence type="ECO:0000256" key="4">
    <source>
        <dbReference type="ARBA" id="ARBA00022823"/>
    </source>
</evidence>
<comment type="similarity">
    <text evidence="2 6">Belongs to the 2-oxoacid dehydrogenase family.</text>
</comment>
<dbReference type="InterPro" id="IPR001078">
    <property type="entry name" value="2-oxoacid_DH_actylTfrase"/>
</dbReference>
<dbReference type="PANTHER" id="PTHR23151">
    <property type="entry name" value="DIHYDROLIPOAMIDE ACETYL/SUCCINYL-TRANSFERASE-RELATED"/>
    <property type="match status" value="1"/>
</dbReference>
<keyword evidence="3 6" id="KW-0808">Transferase</keyword>
<dbReference type="AlphaFoldDB" id="A0A844G761"/>
<dbReference type="GO" id="GO:0045254">
    <property type="term" value="C:pyruvate dehydrogenase complex"/>
    <property type="evidence" value="ECO:0007669"/>
    <property type="project" value="InterPro"/>
</dbReference>
<dbReference type="PROSITE" id="PS51826">
    <property type="entry name" value="PSBD"/>
    <property type="match status" value="2"/>
</dbReference>
<evidence type="ECO:0000256" key="5">
    <source>
        <dbReference type="ARBA" id="ARBA00023315"/>
    </source>
</evidence>
<feature type="domain" description="Lipoyl-binding" evidence="7">
    <location>
        <begin position="2"/>
        <end position="77"/>
    </location>
</feature>
<dbReference type="Gene3D" id="4.10.320.10">
    <property type="entry name" value="E3-binding domain"/>
    <property type="match status" value="2"/>
</dbReference>
<organism evidence="9 10">
    <name type="scientific">Victivallis lenta</name>
    <dbReference type="NCBI Taxonomy" id="2606640"/>
    <lineage>
        <taxon>Bacteria</taxon>
        <taxon>Pseudomonadati</taxon>
        <taxon>Lentisphaerota</taxon>
        <taxon>Lentisphaeria</taxon>
        <taxon>Victivallales</taxon>
        <taxon>Victivallaceae</taxon>
        <taxon>Victivallis</taxon>
    </lineage>
</organism>
<dbReference type="CDD" id="cd06849">
    <property type="entry name" value="lipoyl_domain"/>
    <property type="match status" value="1"/>
</dbReference>
<dbReference type="PROSITE" id="PS50968">
    <property type="entry name" value="BIOTINYL_LIPOYL"/>
    <property type="match status" value="1"/>
</dbReference>
<evidence type="ECO:0000256" key="6">
    <source>
        <dbReference type="RuleBase" id="RU003423"/>
    </source>
</evidence>
<dbReference type="InterPro" id="IPR000089">
    <property type="entry name" value="Biotin_lipoyl"/>
</dbReference>
<proteinExistence type="inferred from homology"/>
<dbReference type="GO" id="GO:0006086">
    <property type="term" value="P:pyruvate decarboxylation to acetyl-CoA"/>
    <property type="evidence" value="ECO:0007669"/>
    <property type="project" value="InterPro"/>
</dbReference>
<dbReference type="Proteomes" id="UP000435649">
    <property type="component" value="Unassembled WGS sequence"/>
</dbReference>
<dbReference type="GO" id="GO:0016746">
    <property type="term" value="F:acyltransferase activity"/>
    <property type="evidence" value="ECO:0007669"/>
    <property type="project" value="UniProtKB-KW"/>
</dbReference>
<evidence type="ECO:0000259" key="8">
    <source>
        <dbReference type="PROSITE" id="PS51826"/>
    </source>
</evidence>
<dbReference type="PANTHER" id="PTHR23151:SF90">
    <property type="entry name" value="DIHYDROLIPOYLLYSINE-RESIDUE ACETYLTRANSFERASE COMPONENT OF PYRUVATE DEHYDROGENASE COMPLEX, MITOCHONDRIAL-RELATED"/>
    <property type="match status" value="1"/>
</dbReference>
<name>A0A844G761_9BACT</name>
<accession>A0A844G761</accession>
<keyword evidence="10" id="KW-1185">Reference proteome</keyword>
<feature type="domain" description="Peripheral subunit-binding (PSBD)" evidence="8">
    <location>
        <begin position="154"/>
        <end position="189"/>
    </location>
</feature>
<evidence type="ECO:0000313" key="9">
    <source>
        <dbReference type="EMBL" id="MST98288.1"/>
    </source>
</evidence>